<sequence>AANNPLVRAAVRPRVEQLMRIANSFLDTIVAHRDSTPYGIRWICKQIRSLTKRRYPDAPESAVCSLIGGFFFLRYINPAIVTPQAHMLIESPPTQNPRRVLTLVAKLLQNLNNKPSYAKEKFMEELTPFVEANQARIGRFLNELCEVGDFYDNMEMDQYVALTKHDLSLNISLNELYNTHALLRQHLHVLAPAQDSHLYVLLDELGDAPALLPRNLNATMELALFSRWETPILSDLSTLASDNALTQHDIMYVETKSILVQLIRSMPHLKYNRYKSESNAAAKQDLLFVAEQAATSKDSMLVRKGIKVREMLVELERSGAIDASDGYRYLTEEILHELAHLGSLRDKVEEEIAGLTEVYQTICDYNGYLSSQIETYKAYLSNVRMQSATPKNQRKKNMMPVGVTMVQDPKPQPVLRKQPPQQQQPPQPQPQQPQRKDVERAAAVFDFKLDVLERLGVVCKSNIPENRQDKVYFSFSSPSAASYV</sequence>
<evidence type="ECO:0000313" key="1">
    <source>
        <dbReference type="EMBL" id="KAJ2762588.1"/>
    </source>
</evidence>
<feature type="non-terminal residue" evidence="1">
    <location>
        <position position="1"/>
    </location>
</feature>
<dbReference type="EMBL" id="JANBUJ010002935">
    <property type="protein sequence ID" value="KAJ2762588.1"/>
    <property type="molecule type" value="Genomic_DNA"/>
</dbReference>
<proteinExistence type="predicted"/>
<dbReference type="Proteomes" id="UP001140234">
    <property type="component" value="Unassembled WGS sequence"/>
</dbReference>
<accession>A0ACC1JM04</accession>
<reference evidence="1" key="1">
    <citation type="submission" date="2022-07" db="EMBL/GenBank/DDBJ databases">
        <title>Phylogenomic reconstructions and comparative analyses of Kickxellomycotina fungi.</title>
        <authorList>
            <person name="Reynolds N.K."/>
            <person name="Stajich J.E."/>
            <person name="Barry K."/>
            <person name="Grigoriev I.V."/>
            <person name="Crous P."/>
            <person name="Smith M.E."/>
        </authorList>
    </citation>
    <scope>NUCLEOTIDE SEQUENCE</scope>
    <source>
        <strain evidence="1">CBS 109366</strain>
    </source>
</reference>
<protein>
    <submittedName>
        <fullName evidence="1">RasGAP protein</fullName>
    </submittedName>
</protein>
<organism evidence="1 2">
    <name type="scientific">Coemansia nantahalensis</name>
    <dbReference type="NCBI Taxonomy" id="2789366"/>
    <lineage>
        <taxon>Eukaryota</taxon>
        <taxon>Fungi</taxon>
        <taxon>Fungi incertae sedis</taxon>
        <taxon>Zoopagomycota</taxon>
        <taxon>Kickxellomycotina</taxon>
        <taxon>Kickxellomycetes</taxon>
        <taxon>Kickxellales</taxon>
        <taxon>Kickxellaceae</taxon>
        <taxon>Coemansia</taxon>
    </lineage>
</organism>
<evidence type="ECO:0000313" key="2">
    <source>
        <dbReference type="Proteomes" id="UP001140234"/>
    </source>
</evidence>
<comment type="caution">
    <text evidence="1">The sequence shown here is derived from an EMBL/GenBank/DDBJ whole genome shotgun (WGS) entry which is preliminary data.</text>
</comment>
<name>A0ACC1JM04_9FUNG</name>
<feature type="non-terminal residue" evidence="1">
    <location>
        <position position="484"/>
    </location>
</feature>
<keyword evidence="2" id="KW-1185">Reference proteome</keyword>
<gene>
    <name evidence="1" type="primary">gap1</name>
    <name evidence="1" type="ORF">IWQ57_005764</name>
</gene>